<proteinExistence type="predicted"/>
<accession>A0ACC1BAX9</accession>
<keyword evidence="2" id="KW-1185">Reference proteome</keyword>
<name>A0ACC1BAX9_9ROSI</name>
<sequence>MHLICHVTSLQKFKKKIKNKKFLTITNFKFHFPSNSNCKVFSRFPFDFWNPSHRIPQSQAKRSRNHSRTRSTSAPAPLGIHLSGLQNFDCLDRVDHSGFLHHLFYSPINDLLRANSGLLPFLSLLPFIRRSNSLLAYW</sequence>
<protein>
    <submittedName>
        <fullName evidence="1">Uncharacterized protein</fullName>
    </submittedName>
</protein>
<gene>
    <name evidence="1" type="ORF">Patl1_15793</name>
</gene>
<evidence type="ECO:0000313" key="1">
    <source>
        <dbReference type="EMBL" id="KAJ0096150.1"/>
    </source>
</evidence>
<comment type="caution">
    <text evidence="1">The sequence shown here is derived from an EMBL/GenBank/DDBJ whole genome shotgun (WGS) entry which is preliminary data.</text>
</comment>
<dbReference type="EMBL" id="CM047902">
    <property type="protein sequence ID" value="KAJ0096150.1"/>
    <property type="molecule type" value="Genomic_DNA"/>
</dbReference>
<reference evidence="2" key="1">
    <citation type="journal article" date="2023" name="G3 (Bethesda)">
        <title>Genome assembly and association tests identify interacting loci associated with vigor, precocity, and sex in interspecific pistachio rootstocks.</title>
        <authorList>
            <person name="Palmer W."/>
            <person name="Jacygrad E."/>
            <person name="Sagayaradj S."/>
            <person name="Cavanaugh K."/>
            <person name="Han R."/>
            <person name="Bertier L."/>
            <person name="Beede B."/>
            <person name="Kafkas S."/>
            <person name="Golino D."/>
            <person name="Preece J."/>
            <person name="Michelmore R."/>
        </authorList>
    </citation>
    <scope>NUCLEOTIDE SEQUENCE [LARGE SCALE GENOMIC DNA]</scope>
</reference>
<evidence type="ECO:0000313" key="2">
    <source>
        <dbReference type="Proteomes" id="UP001164250"/>
    </source>
</evidence>
<dbReference type="Proteomes" id="UP001164250">
    <property type="component" value="Chromosome 6"/>
</dbReference>
<organism evidence="1 2">
    <name type="scientific">Pistacia atlantica</name>
    <dbReference type="NCBI Taxonomy" id="434234"/>
    <lineage>
        <taxon>Eukaryota</taxon>
        <taxon>Viridiplantae</taxon>
        <taxon>Streptophyta</taxon>
        <taxon>Embryophyta</taxon>
        <taxon>Tracheophyta</taxon>
        <taxon>Spermatophyta</taxon>
        <taxon>Magnoliopsida</taxon>
        <taxon>eudicotyledons</taxon>
        <taxon>Gunneridae</taxon>
        <taxon>Pentapetalae</taxon>
        <taxon>rosids</taxon>
        <taxon>malvids</taxon>
        <taxon>Sapindales</taxon>
        <taxon>Anacardiaceae</taxon>
        <taxon>Pistacia</taxon>
    </lineage>
</organism>